<evidence type="ECO:0000259" key="3">
    <source>
        <dbReference type="Pfam" id="PF00534"/>
    </source>
</evidence>
<evidence type="ECO:0000313" key="4">
    <source>
        <dbReference type="EMBL" id="MDB9536232.1"/>
    </source>
</evidence>
<gene>
    <name evidence="4" type="ORF">PN451_10390</name>
</gene>
<feature type="domain" description="Glycosyl transferase family 1" evidence="3">
    <location>
        <begin position="162"/>
        <end position="325"/>
    </location>
</feature>
<dbReference type="CDD" id="cd03801">
    <property type="entry name" value="GT4_PimA-like"/>
    <property type="match status" value="1"/>
</dbReference>
<dbReference type="InterPro" id="IPR001296">
    <property type="entry name" value="Glyco_trans_1"/>
</dbReference>
<sequence>MKIIILSRFFYPSLGGSETNAEILAREFTQCGHQVKVITQTPGNNIDVNGLVFPFEVIRNPNHFQIMNLVRWCDVYLHNGLSLRGAWPLLFFRKPWVIRHQVWLRSIDGSVNRIGGNSDGLIVKLKHWVNQFAVSISISESIAAHLKSPSTIIPNPYRDHLFRILPNIEKTRDIVFLGRLVSEKGVDILMESLAQLAALGLRPKLTIIGDGPEKTRLELKTQDLRINQQVIFVGAKVAEELVYLLNEHLMMVIPSLYDEPFGVVALEGIACGCVVIGSEGGGLKDAIGPCGVTFANGNVEQLTQALFNLLTNPEQLTNYKEKAKSHLARHSSKAVAKAYLDVLQDSIK</sequence>
<comment type="caution">
    <text evidence="4">The sequence shown here is derived from an EMBL/GenBank/DDBJ whole genome shotgun (WGS) entry which is preliminary data.</text>
</comment>
<dbReference type="Proteomes" id="UP001211249">
    <property type="component" value="Unassembled WGS sequence"/>
</dbReference>
<dbReference type="PANTHER" id="PTHR12526">
    <property type="entry name" value="GLYCOSYLTRANSFERASE"/>
    <property type="match status" value="1"/>
</dbReference>
<dbReference type="Gene3D" id="3.40.50.2000">
    <property type="entry name" value="Glycogen Phosphorylase B"/>
    <property type="match status" value="2"/>
</dbReference>
<dbReference type="EMBL" id="JAQMUC010000059">
    <property type="protein sequence ID" value="MDB9536232.1"/>
    <property type="molecule type" value="Genomic_DNA"/>
</dbReference>
<dbReference type="RefSeq" id="WP_271796058.1">
    <property type="nucleotide sequence ID" value="NZ_JAQMUC010000059.1"/>
</dbReference>
<evidence type="ECO:0000256" key="2">
    <source>
        <dbReference type="ARBA" id="ARBA00022679"/>
    </source>
</evidence>
<keyword evidence="5" id="KW-1185">Reference proteome</keyword>
<evidence type="ECO:0000313" key="5">
    <source>
        <dbReference type="Proteomes" id="UP001211249"/>
    </source>
</evidence>
<dbReference type="SUPFAM" id="SSF53756">
    <property type="entry name" value="UDP-Glycosyltransferase/glycogen phosphorylase"/>
    <property type="match status" value="1"/>
</dbReference>
<dbReference type="Pfam" id="PF00534">
    <property type="entry name" value="Glycos_transf_1"/>
    <property type="match status" value="1"/>
</dbReference>
<name>A0ABT5AG09_9CYAN</name>
<keyword evidence="1" id="KW-0328">Glycosyltransferase</keyword>
<keyword evidence="2" id="KW-0808">Transferase</keyword>
<proteinExistence type="predicted"/>
<accession>A0ABT5AG09</accession>
<dbReference type="PANTHER" id="PTHR12526:SF510">
    <property type="entry name" value="D-INOSITOL 3-PHOSPHATE GLYCOSYLTRANSFERASE"/>
    <property type="match status" value="1"/>
</dbReference>
<protein>
    <submittedName>
        <fullName evidence="4">Glycosyltransferase family 4 protein</fullName>
    </submittedName>
</protein>
<evidence type="ECO:0000256" key="1">
    <source>
        <dbReference type="ARBA" id="ARBA00022676"/>
    </source>
</evidence>
<reference evidence="4 5" key="1">
    <citation type="submission" date="2023-01" db="EMBL/GenBank/DDBJ databases">
        <title>Genomes from the Australian National Cyanobacteria Reference Collection.</title>
        <authorList>
            <person name="Willis A."/>
            <person name="Lee E.M.F."/>
        </authorList>
    </citation>
    <scope>NUCLEOTIDE SEQUENCE [LARGE SCALE GENOMIC DNA]</scope>
    <source>
        <strain evidence="4 5">CS-1226</strain>
    </source>
</reference>
<organism evidence="4 5">
    <name type="scientific">Dolichospermum planctonicum CS-1226</name>
    <dbReference type="NCBI Taxonomy" id="3021751"/>
    <lineage>
        <taxon>Bacteria</taxon>
        <taxon>Bacillati</taxon>
        <taxon>Cyanobacteriota</taxon>
        <taxon>Cyanophyceae</taxon>
        <taxon>Nostocales</taxon>
        <taxon>Aphanizomenonaceae</taxon>
        <taxon>Dolichospermum</taxon>
        <taxon>Dolichospermum planctonicum</taxon>
    </lineage>
</organism>